<proteinExistence type="predicted"/>
<dbReference type="PROSITE" id="PS51779">
    <property type="entry name" value="POTRA"/>
    <property type="match status" value="1"/>
</dbReference>
<keyword evidence="2" id="KW-1003">Cell membrane</keyword>
<dbReference type="GO" id="GO:0005886">
    <property type="term" value="C:plasma membrane"/>
    <property type="evidence" value="ECO:0007669"/>
    <property type="project" value="TreeGrafter"/>
</dbReference>
<dbReference type="PANTHER" id="PTHR37820">
    <property type="entry name" value="CELL DIVISION PROTEIN DIVIB"/>
    <property type="match status" value="1"/>
</dbReference>
<gene>
    <name evidence="10" type="ORF">OXH18_15605</name>
</gene>
<dbReference type="InterPro" id="IPR034746">
    <property type="entry name" value="POTRA"/>
</dbReference>
<dbReference type="InterPro" id="IPR005548">
    <property type="entry name" value="Cell_div_FtsQ/DivIB_C"/>
</dbReference>
<keyword evidence="11" id="KW-1185">Reference proteome</keyword>
<keyword evidence="4 8" id="KW-0812">Transmembrane</keyword>
<evidence type="ECO:0000313" key="10">
    <source>
        <dbReference type="EMBL" id="WAL58603.1"/>
    </source>
</evidence>
<dbReference type="Pfam" id="PF03799">
    <property type="entry name" value="FtsQ_DivIB_C"/>
    <property type="match status" value="1"/>
</dbReference>
<dbReference type="GO" id="GO:0051301">
    <property type="term" value="P:cell division"/>
    <property type="evidence" value="ECO:0007669"/>
    <property type="project" value="UniProtKB-KW"/>
</dbReference>
<sequence>MADISSPSQAELSSRRRQLQRQRRWRMLQTTWQVLMVSALAGGLLWSLSRSDWMIRSPQQIKIEGNQFLSSETIRAVLPIRYPQSLLSIQPQAIVHQLETEAPIAEAIVTRRLFPPSLTIQIQERYPVAIAYLTHSGDTASTAKGGQTPKLALLDEEGAWIPHEIYLALNSSQRLPDLKVIGMREEYRSQWPDLYQQVSQSPVKIAEIDWRDPNNLILYTEFGAIYLGAYSSRLEHQLRRLDQMRRLPEQVNPEQVDYIDLRNPDMPLIEMKNSEN</sequence>
<dbReference type="Gene3D" id="3.10.20.310">
    <property type="entry name" value="membrane protein fhac"/>
    <property type="match status" value="1"/>
</dbReference>
<name>A0A9E8Z8S9_9CYAN</name>
<evidence type="ECO:0000259" key="9">
    <source>
        <dbReference type="PROSITE" id="PS51779"/>
    </source>
</evidence>
<dbReference type="KEGG" id="tsin:OXH18_15605"/>
<comment type="subcellular location">
    <subcellularLocation>
        <location evidence="1">Membrane</location>
    </subcellularLocation>
</comment>
<evidence type="ECO:0000256" key="1">
    <source>
        <dbReference type="ARBA" id="ARBA00004370"/>
    </source>
</evidence>
<evidence type="ECO:0000256" key="4">
    <source>
        <dbReference type="ARBA" id="ARBA00022692"/>
    </source>
</evidence>
<dbReference type="EMBL" id="CP113797">
    <property type="protein sequence ID" value="WAL58603.1"/>
    <property type="molecule type" value="Genomic_DNA"/>
</dbReference>
<dbReference type="InterPro" id="IPR050487">
    <property type="entry name" value="FtsQ_DivIB"/>
</dbReference>
<evidence type="ECO:0000256" key="7">
    <source>
        <dbReference type="ARBA" id="ARBA00023306"/>
    </source>
</evidence>
<keyword evidence="6 8" id="KW-0472">Membrane</keyword>
<feature type="domain" description="POTRA" evidence="9">
    <location>
        <begin position="56"/>
        <end position="125"/>
    </location>
</feature>
<protein>
    <submittedName>
        <fullName evidence="10">FtsQ-type POTRA domain-containing protein</fullName>
    </submittedName>
</protein>
<evidence type="ECO:0000256" key="6">
    <source>
        <dbReference type="ARBA" id="ARBA00023136"/>
    </source>
</evidence>
<keyword evidence="3" id="KW-0132">Cell division</keyword>
<keyword evidence="5 8" id="KW-1133">Transmembrane helix</keyword>
<evidence type="ECO:0000313" key="11">
    <source>
        <dbReference type="Proteomes" id="UP001163152"/>
    </source>
</evidence>
<organism evidence="10 11">
    <name type="scientific">Thermocoleostomius sinensis A174</name>
    <dbReference type="NCBI Taxonomy" id="2016057"/>
    <lineage>
        <taxon>Bacteria</taxon>
        <taxon>Bacillati</taxon>
        <taxon>Cyanobacteriota</taxon>
        <taxon>Cyanophyceae</taxon>
        <taxon>Oculatellales</taxon>
        <taxon>Oculatellaceae</taxon>
        <taxon>Thermocoleostomius</taxon>
    </lineage>
</organism>
<dbReference type="Pfam" id="PF08478">
    <property type="entry name" value="POTRA_1"/>
    <property type="match status" value="1"/>
</dbReference>
<dbReference type="RefSeq" id="WP_268608026.1">
    <property type="nucleotide sequence ID" value="NZ_CP113797.1"/>
</dbReference>
<evidence type="ECO:0000256" key="3">
    <source>
        <dbReference type="ARBA" id="ARBA00022618"/>
    </source>
</evidence>
<keyword evidence="7" id="KW-0131">Cell cycle</keyword>
<dbReference type="PANTHER" id="PTHR37820:SF1">
    <property type="entry name" value="CELL DIVISION PROTEIN FTSQ"/>
    <property type="match status" value="1"/>
</dbReference>
<dbReference type="InterPro" id="IPR013685">
    <property type="entry name" value="POTRA_FtsQ_type"/>
</dbReference>
<evidence type="ECO:0000256" key="2">
    <source>
        <dbReference type="ARBA" id="ARBA00022475"/>
    </source>
</evidence>
<dbReference type="AlphaFoldDB" id="A0A9E8Z8S9"/>
<feature type="transmembrane region" description="Helical" evidence="8">
    <location>
        <begin position="25"/>
        <end position="48"/>
    </location>
</feature>
<accession>A0A9E8Z8S9</accession>
<dbReference type="Proteomes" id="UP001163152">
    <property type="component" value="Chromosome"/>
</dbReference>
<evidence type="ECO:0000256" key="5">
    <source>
        <dbReference type="ARBA" id="ARBA00022989"/>
    </source>
</evidence>
<evidence type="ECO:0000256" key="8">
    <source>
        <dbReference type="SAM" id="Phobius"/>
    </source>
</evidence>
<reference evidence="10" key="1">
    <citation type="submission" date="2022-12" db="EMBL/GenBank/DDBJ databases">
        <title>Polyphasic identification of a Novel Hot-Spring Cyanobacterium Ocullathermofonsia sinensis gen nov. sp. nov. and Genomic Insights on its Adaptations to the Thermal Habitat.</title>
        <authorList>
            <person name="Daroch M."/>
            <person name="Tang J."/>
            <person name="Jiang Y."/>
        </authorList>
    </citation>
    <scope>NUCLEOTIDE SEQUENCE</scope>
    <source>
        <strain evidence="10">PKUAC-SCTA174</strain>
    </source>
</reference>